<dbReference type="Proteomes" id="UP000789525">
    <property type="component" value="Unassembled WGS sequence"/>
</dbReference>
<accession>A0ACA9KLR7</accession>
<protein>
    <submittedName>
        <fullName evidence="1">14922_t:CDS:1</fullName>
    </submittedName>
</protein>
<evidence type="ECO:0000313" key="1">
    <source>
        <dbReference type="EMBL" id="CAG8480124.1"/>
    </source>
</evidence>
<evidence type="ECO:0000313" key="2">
    <source>
        <dbReference type="Proteomes" id="UP000789525"/>
    </source>
</evidence>
<dbReference type="EMBL" id="CAJVPT010002380">
    <property type="protein sequence ID" value="CAG8480124.1"/>
    <property type="molecule type" value="Genomic_DNA"/>
</dbReference>
<sequence>MPPKSHNKRRKPARGGGHRFTNPRHLSNKEDVEGGDLWEYQERNEDIKSSESGSENESERVEQNIKVLNASNSMSSGSEIKSKEEEKDAVEIEIENPNRGKKDNLKVSEISNTPREMSRREREAAEKEAAKQRYWKLHREGKTDQAKADLARLAVIKKEREQAAIQRKAEAEAKAEAQKAKLERDGRKSRK</sequence>
<organism evidence="1 2">
    <name type="scientific">Acaulospora colombiana</name>
    <dbReference type="NCBI Taxonomy" id="27376"/>
    <lineage>
        <taxon>Eukaryota</taxon>
        <taxon>Fungi</taxon>
        <taxon>Fungi incertae sedis</taxon>
        <taxon>Mucoromycota</taxon>
        <taxon>Glomeromycotina</taxon>
        <taxon>Glomeromycetes</taxon>
        <taxon>Diversisporales</taxon>
        <taxon>Acaulosporaceae</taxon>
        <taxon>Acaulospora</taxon>
    </lineage>
</organism>
<proteinExistence type="predicted"/>
<reference evidence="1" key="1">
    <citation type="submission" date="2021-06" db="EMBL/GenBank/DDBJ databases">
        <authorList>
            <person name="Kallberg Y."/>
            <person name="Tangrot J."/>
            <person name="Rosling A."/>
        </authorList>
    </citation>
    <scope>NUCLEOTIDE SEQUENCE</scope>
    <source>
        <strain evidence="1">CL356</strain>
    </source>
</reference>
<comment type="caution">
    <text evidence="1">The sequence shown here is derived from an EMBL/GenBank/DDBJ whole genome shotgun (WGS) entry which is preliminary data.</text>
</comment>
<gene>
    <name evidence="1" type="ORF">ACOLOM_LOCUS1955</name>
</gene>
<name>A0ACA9KLR7_9GLOM</name>
<keyword evidence="2" id="KW-1185">Reference proteome</keyword>